<evidence type="ECO:0000313" key="6">
    <source>
        <dbReference type="Proteomes" id="UP000244016"/>
    </source>
</evidence>
<keyword evidence="3 5" id="KW-0067">ATP-binding</keyword>
<dbReference type="PROSITE" id="PS00211">
    <property type="entry name" value="ABC_TRANSPORTER_1"/>
    <property type="match status" value="1"/>
</dbReference>
<dbReference type="Proteomes" id="UP000244016">
    <property type="component" value="Unassembled WGS sequence"/>
</dbReference>
<comment type="caution">
    <text evidence="5">The sequence shown here is derived from an EMBL/GenBank/DDBJ whole genome shotgun (WGS) entry which is preliminary data.</text>
</comment>
<dbReference type="InterPro" id="IPR003593">
    <property type="entry name" value="AAA+_ATPase"/>
</dbReference>
<protein>
    <submittedName>
        <fullName evidence="5">ABC transporter ATP-binding protein</fullName>
    </submittedName>
</protein>
<evidence type="ECO:0000259" key="4">
    <source>
        <dbReference type="PROSITE" id="PS50893"/>
    </source>
</evidence>
<dbReference type="EMBL" id="PEBW01000002">
    <property type="protein sequence ID" value="PTQ52581.1"/>
    <property type="molecule type" value="Genomic_DNA"/>
</dbReference>
<dbReference type="GO" id="GO:0098796">
    <property type="term" value="C:membrane protein complex"/>
    <property type="evidence" value="ECO:0007669"/>
    <property type="project" value="UniProtKB-ARBA"/>
</dbReference>
<name>A0A2T5G8R8_9BACL</name>
<dbReference type="InterPro" id="IPR017871">
    <property type="entry name" value="ABC_transporter-like_CS"/>
</dbReference>
<dbReference type="PANTHER" id="PTHR24220">
    <property type="entry name" value="IMPORT ATP-BINDING PROTEIN"/>
    <property type="match status" value="1"/>
</dbReference>
<sequence>MAMLGEPLLRVERLEKVYTPRGGIPHRALAGLTFAVEPGGFTAVMGPSGSGKTTLLNLIAGLERPTAGEIVVQGRHIESLGEDELSRYRRETLGFVFQDFNLLYKLTVLENVLLPLTLRGRVGPEERRQALEVLRRVGLKGKEDRFPYQLSGGEQQRVSIARALVHRPALVLADEPTGNLDTGTSRAILELFAELNRELGITLLLVTHDPFAAGYGGRVLFLRDGRLYAELRRGEDRGVYTQRILDTLSAMEEATVGKLAGE</sequence>
<proteinExistence type="predicted"/>
<dbReference type="PROSITE" id="PS50893">
    <property type="entry name" value="ABC_TRANSPORTER_2"/>
    <property type="match status" value="1"/>
</dbReference>
<evidence type="ECO:0000256" key="3">
    <source>
        <dbReference type="ARBA" id="ARBA00022840"/>
    </source>
</evidence>
<dbReference type="InterPro" id="IPR003439">
    <property type="entry name" value="ABC_transporter-like_ATP-bd"/>
</dbReference>
<dbReference type="SUPFAM" id="SSF52540">
    <property type="entry name" value="P-loop containing nucleoside triphosphate hydrolases"/>
    <property type="match status" value="1"/>
</dbReference>
<dbReference type="GO" id="GO:0005524">
    <property type="term" value="F:ATP binding"/>
    <property type="evidence" value="ECO:0007669"/>
    <property type="project" value="UniProtKB-KW"/>
</dbReference>
<evidence type="ECO:0000313" key="5">
    <source>
        <dbReference type="EMBL" id="PTQ52581.1"/>
    </source>
</evidence>
<dbReference type="Gene3D" id="3.40.50.300">
    <property type="entry name" value="P-loop containing nucleotide triphosphate hydrolases"/>
    <property type="match status" value="1"/>
</dbReference>
<evidence type="ECO:0000256" key="2">
    <source>
        <dbReference type="ARBA" id="ARBA00022741"/>
    </source>
</evidence>
<dbReference type="Pfam" id="PF00005">
    <property type="entry name" value="ABC_tran"/>
    <property type="match status" value="1"/>
</dbReference>
<dbReference type="InterPro" id="IPR015854">
    <property type="entry name" value="ABC_transpr_LolD-like"/>
</dbReference>
<keyword evidence="1" id="KW-0813">Transport</keyword>
<dbReference type="FunFam" id="3.40.50.300:FF:000032">
    <property type="entry name" value="Export ABC transporter ATP-binding protein"/>
    <property type="match status" value="1"/>
</dbReference>
<reference evidence="5 6" key="1">
    <citation type="submission" date="2017-08" db="EMBL/GenBank/DDBJ databases">
        <title>Burning lignite coal seam in the remote Altai Mountains harbors a hydrogen-driven thermophilic microbial community.</title>
        <authorList>
            <person name="Kadnikov V.V."/>
            <person name="Mardanov A.V."/>
            <person name="Ivasenko D."/>
            <person name="Beletsky A.V."/>
            <person name="Karnachuk O.V."/>
            <person name="Ravin N.V."/>
        </authorList>
    </citation>
    <scope>NUCLEOTIDE SEQUENCE [LARGE SCALE GENOMIC DNA]</scope>
    <source>
        <strain evidence="5">AL31</strain>
    </source>
</reference>
<gene>
    <name evidence="5" type="ORF">BLITH_0760</name>
</gene>
<dbReference type="AlphaFoldDB" id="A0A2T5G8R8"/>
<organism evidence="5 6">
    <name type="scientific">Brockia lithotrophica</name>
    <dbReference type="NCBI Taxonomy" id="933949"/>
    <lineage>
        <taxon>Bacteria</taxon>
        <taxon>Bacillati</taxon>
        <taxon>Bacillota</taxon>
        <taxon>Bacilli</taxon>
        <taxon>Bacillales</taxon>
        <taxon>Bacillales Family X. Incertae Sedis</taxon>
        <taxon>Brockia</taxon>
    </lineage>
</organism>
<keyword evidence="2" id="KW-0547">Nucleotide-binding</keyword>
<dbReference type="GO" id="GO:0005886">
    <property type="term" value="C:plasma membrane"/>
    <property type="evidence" value="ECO:0007669"/>
    <property type="project" value="TreeGrafter"/>
</dbReference>
<dbReference type="GO" id="GO:0022857">
    <property type="term" value="F:transmembrane transporter activity"/>
    <property type="evidence" value="ECO:0007669"/>
    <property type="project" value="TreeGrafter"/>
</dbReference>
<evidence type="ECO:0000256" key="1">
    <source>
        <dbReference type="ARBA" id="ARBA00022448"/>
    </source>
</evidence>
<feature type="domain" description="ABC transporter" evidence="4">
    <location>
        <begin position="9"/>
        <end position="249"/>
    </location>
</feature>
<dbReference type="GO" id="GO:0016887">
    <property type="term" value="F:ATP hydrolysis activity"/>
    <property type="evidence" value="ECO:0007669"/>
    <property type="project" value="InterPro"/>
</dbReference>
<dbReference type="InterPro" id="IPR017911">
    <property type="entry name" value="MacB-like_ATP-bd"/>
</dbReference>
<dbReference type="SMART" id="SM00382">
    <property type="entry name" value="AAA"/>
    <property type="match status" value="1"/>
</dbReference>
<dbReference type="CDD" id="cd03255">
    <property type="entry name" value="ABC_MJ0796_LolCDE_FtsE"/>
    <property type="match status" value="1"/>
</dbReference>
<dbReference type="InterPro" id="IPR027417">
    <property type="entry name" value="P-loop_NTPase"/>
</dbReference>
<accession>A0A2T5G8R8</accession>